<dbReference type="PANTHER" id="PTHR39428:SF1">
    <property type="entry name" value="F420H(2)-DEPENDENT QUINONE REDUCTASE RV1261C"/>
    <property type="match status" value="1"/>
</dbReference>
<reference evidence="3" key="1">
    <citation type="submission" date="2022-12" db="EMBL/GenBank/DDBJ databases">
        <authorList>
            <person name="Krivoruchko A.V."/>
            <person name="Elkin A."/>
        </authorList>
    </citation>
    <scope>NUCLEOTIDE SEQUENCE</scope>
    <source>
        <strain evidence="3">IEGM 1391</strain>
    </source>
</reference>
<dbReference type="PANTHER" id="PTHR39428">
    <property type="entry name" value="F420H(2)-DEPENDENT QUINONE REDUCTASE RV1261C"/>
    <property type="match status" value="1"/>
</dbReference>
<gene>
    <name evidence="3" type="ORF">O4220_04645</name>
</gene>
<sequence>MADFNQMIIDEFRSNGGHVSTAGFGDALVVLHSIGAKSGEVRLNPLMAIPENGSWLIVGSAAGSPKDPAWVHNLRAHPAIDVEIPGDDAVQTISVAVSEIPDDEWDTNWQKFLDASEGFAKYVETAEGRRFPIFRLTPA</sequence>
<dbReference type="Gene3D" id="2.30.110.10">
    <property type="entry name" value="Electron Transport, Fmn-binding Protein, Chain A"/>
    <property type="match status" value="1"/>
</dbReference>
<evidence type="ECO:0000313" key="3">
    <source>
        <dbReference type="EMBL" id="MCZ4517796.1"/>
    </source>
</evidence>
<dbReference type="RefSeq" id="WP_269602454.1">
    <property type="nucleotide sequence ID" value="NZ_JAPWIJ010000002.1"/>
</dbReference>
<organism evidence="3 4">
    <name type="scientific">Rhodococcus ruber</name>
    <dbReference type="NCBI Taxonomy" id="1830"/>
    <lineage>
        <taxon>Bacteria</taxon>
        <taxon>Bacillati</taxon>
        <taxon>Actinomycetota</taxon>
        <taxon>Actinomycetes</taxon>
        <taxon>Mycobacteriales</taxon>
        <taxon>Nocardiaceae</taxon>
        <taxon>Rhodococcus</taxon>
    </lineage>
</organism>
<evidence type="ECO:0000256" key="1">
    <source>
        <dbReference type="ARBA" id="ARBA00008710"/>
    </source>
</evidence>
<dbReference type="Proteomes" id="UP001081071">
    <property type="component" value="Unassembled WGS sequence"/>
</dbReference>
<dbReference type="NCBIfam" id="TIGR00026">
    <property type="entry name" value="hi_GC_TIGR00026"/>
    <property type="match status" value="1"/>
</dbReference>
<dbReference type="Pfam" id="PF04075">
    <property type="entry name" value="F420H2_quin_red"/>
    <property type="match status" value="1"/>
</dbReference>
<comment type="catalytic activity">
    <reaction evidence="2">
        <text>oxidized coenzyme F420-(gamma-L-Glu)(n) + a quinol + H(+) = reduced coenzyme F420-(gamma-L-Glu)(n) + a quinone</text>
        <dbReference type="Rhea" id="RHEA:39663"/>
        <dbReference type="Rhea" id="RHEA-COMP:12939"/>
        <dbReference type="Rhea" id="RHEA-COMP:14378"/>
        <dbReference type="ChEBI" id="CHEBI:15378"/>
        <dbReference type="ChEBI" id="CHEBI:24646"/>
        <dbReference type="ChEBI" id="CHEBI:132124"/>
        <dbReference type="ChEBI" id="CHEBI:133980"/>
        <dbReference type="ChEBI" id="CHEBI:139511"/>
    </reaction>
</comment>
<evidence type="ECO:0000256" key="2">
    <source>
        <dbReference type="ARBA" id="ARBA00049106"/>
    </source>
</evidence>
<comment type="caution">
    <text evidence="3">The sequence shown here is derived from an EMBL/GenBank/DDBJ whole genome shotgun (WGS) entry which is preliminary data.</text>
</comment>
<comment type="similarity">
    <text evidence="1">Belongs to the F420H(2)-dependent quinone reductase family.</text>
</comment>
<dbReference type="InterPro" id="IPR012349">
    <property type="entry name" value="Split_barrel_FMN-bd"/>
</dbReference>
<name>A0ABT4MA12_9NOCA</name>
<keyword evidence="4" id="KW-1185">Reference proteome</keyword>
<dbReference type="InterPro" id="IPR004378">
    <property type="entry name" value="F420H2_quin_Rdtase"/>
</dbReference>
<proteinExistence type="inferred from homology"/>
<protein>
    <submittedName>
        <fullName evidence="3">Nitroreductase/quinone reductase family protein</fullName>
    </submittedName>
</protein>
<dbReference type="EMBL" id="JAPWIJ010000002">
    <property type="protein sequence ID" value="MCZ4517796.1"/>
    <property type="molecule type" value="Genomic_DNA"/>
</dbReference>
<accession>A0ABT4MA12</accession>
<evidence type="ECO:0000313" key="4">
    <source>
        <dbReference type="Proteomes" id="UP001081071"/>
    </source>
</evidence>